<dbReference type="STRING" id="67365.GCA_001704635_00286"/>
<evidence type="ECO:0000313" key="3">
    <source>
        <dbReference type="Proteomes" id="UP000186168"/>
    </source>
</evidence>
<comment type="caution">
    <text evidence="2">The sequence shown here is derived from an EMBL/GenBank/DDBJ whole genome shotgun (WGS) entry which is preliminary data.</text>
</comment>
<keyword evidence="3" id="KW-1185">Reference proteome</keyword>
<evidence type="ECO:0000313" key="2">
    <source>
        <dbReference type="EMBL" id="OMI40670.1"/>
    </source>
</evidence>
<dbReference type="Pfam" id="PF20211">
    <property type="entry name" value="DUF6571"/>
    <property type="match status" value="1"/>
</dbReference>
<evidence type="ECO:0000259" key="1">
    <source>
        <dbReference type="Pfam" id="PF20211"/>
    </source>
</evidence>
<name>A0A1R1SQT1_9ACTN</name>
<dbReference type="Proteomes" id="UP000186168">
    <property type="component" value="Unassembled WGS sequence"/>
</dbReference>
<reference evidence="2 3" key="1">
    <citation type="submission" date="2013-05" db="EMBL/GenBank/DDBJ databases">
        <title>Genome sequence of Streptomyces sparsogenes DSM 40356.</title>
        <authorList>
            <person name="Coyne S."/>
            <person name="Seebeck F.P."/>
        </authorList>
    </citation>
    <scope>NUCLEOTIDE SEQUENCE [LARGE SCALE GENOMIC DNA]</scope>
    <source>
        <strain evidence="2 3">DSM 40356</strain>
    </source>
</reference>
<proteinExistence type="predicted"/>
<dbReference type="AlphaFoldDB" id="A0A1R1SQT1"/>
<gene>
    <name evidence="2" type="ORF">SPAR_04745</name>
</gene>
<feature type="domain" description="DUF6571" evidence="1">
    <location>
        <begin position="323"/>
        <end position="650"/>
    </location>
</feature>
<dbReference type="EMBL" id="ASQP01000071">
    <property type="protein sequence ID" value="OMI40670.1"/>
    <property type="molecule type" value="Genomic_DNA"/>
</dbReference>
<sequence>MLTYHQVMTIDLSLLETAAKQWDEAAKKFEAVQKVYDSQVKSVGLDGTWSGQALFVARPDMQKTGEQFTAAPKEARAIASVLRDAHSQFVELRGKVKSAVEDAVKAGMKVSEDGRASYDFSKVSQDDAFTIKHDPDLHSTELSWTRYIEAAVQAVDDADQGVKLALKAATQDPNPFDWAVNGFNGKAEGDIEKVEAKEAKELASKVKSGEKLSDKEMAEFQRLFRDNEHNKEFSQTFLAGLGPNDTIELNIKLNDLAKGDDKKDFRAIQEGVATSLATATKSPSDPFYQKWREGLRKAGSKDFDGGTVPLYGYQSFVELMKHGNNYGKQFLTDVGNDIIALEKSDGMGPGRWDSWQGPGLSPHKGIATDPLDGLLGIMSKQPNVATSFLDPGADGKNDHLKYLLKEREWPTTASPNSIGIYRSDLPDNRVGFGAALEAAATGNLPGADHTLGYHTEAESRVMHDTIKILDEGRKGADIPYNLRGSLGRMLVDYTPETHEILSGTGPYMDKDSVWHDGTGDKNGHMSVPKESLTRIMRGVAEDGKAFGEMFDAERLYAAGTLSNTNFSDPNERAAAIEGASHVFGFYDGVSSDIARDEKNDTISFANHAQTAEFVVTGSMQAAASALKGQPTGFITDAAYRILYAGAYDWKEDQIAQANALAAQETESHFTTGQKQVNHMVAGWAQTNGYGVDSGLSRHLVGSGQERYDSARTEALIYLD</sequence>
<protein>
    <recommendedName>
        <fullName evidence="1">DUF6571 domain-containing protein</fullName>
    </recommendedName>
</protein>
<accession>A0A1R1SQT1</accession>
<organism evidence="2 3">
    <name type="scientific">Streptomyces sparsogenes DSM 40356</name>
    <dbReference type="NCBI Taxonomy" id="1331668"/>
    <lineage>
        <taxon>Bacteria</taxon>
        <taxon>Bacillati</taxon>
        <taxon>Actinomycetota</taxon>
        <taxon>Actinomycetes</taxon>
        <taxon>Kitasatosporales</taxon>
        <taxon>Streptomycetaceae</taxon>
        <taxon>Streptomyces</taxon>
    </lineage>
</organism>
<dbReference type="InterPro" id="IPR046701">
    <property type="entry name" value="DUF6571"/>
</dbReference>